<dbReference type="AlphaFoldDB" id="A0A5J4PWF6"/>
<proteinExistence type="predicted"/>
<reference evidence="1" key="1">
    <citation type="submission" date="2019-03" db="EMBL/GenBank/DDBJ databases">
        <title>Single cell metagenomics reveals metabolic interactions within the superorganism composed of flagellate Streblomastix strix and complex community of Bacteroidetes bacteria on its surface.</title>
        <authorList>
            <person name="Treitli S.C."/>
            <person name="Kolisko M."/>
            <person name="Husnik F."/>
            <person name="Keeling P."/>
            <person name="Hampl V."/>
        </authorList>
    </citation>
    <scope>NUCLEOTIDE SEQUENCE</scope>
    <source>
        <strain evidence="1">STM</strain>
    </source>
</reference>
<comment type="caution">
    <text evidence="1">The sequence shown here is derived from an EMBL/GenBank/DDBJ whole genome shotgun (WGS) entry which is preliminary data.</text>
</comment>
<organism evidence="1">
    <name type="scientific">termite gut metagenome</name>
    <dbReference type="NCBI Taxonomy" id="433724"/>
    <lineage>
        <taxon>unclassified sequences</taxon>
        <taxon>metagenomes</taxon>
        <taxon>organismal metagenomes</taxon>
    </lineage>
</organism>
<dbReference type="EMBL" id="SNRY01006288">
    <property type="protein sequence ID" value="KAA6312944.1"/>
    <property type="molecule type" value="Genomic_DNA"/>
</dbReference>
<name>A0A5J4PWF6_9ZZZZ</name>
<protein>
    <submittedName>
        <fullName evidence="1">Uncharacterized protein</fullName>
    </submittedName>
</protein>
<sequence>QISFSDVMDLILSKGYAVDIERCDEGVLAKAGHSWHISDDVTSAVHGLLCLLIKGEKIDPKNINF</sequence>
<feature type="non-terminal residue" evidence="1">
    <location>
        <position position="1"/>
    </location>
</feature>
<gene>
    <name evidence="1" type="ORF">EZS27_036207</name>
</gene>
<accession>A0A5J4PWF6</accession>
<evidence type="ECO:0000313" key="1">
    <source>
        <dbReference type="EMBL" id="KAA6312944.1"/>
    </source>
</evidence>